<feature type="transmembrane region" description="Helical" evidence="5">
    <location>
        <begin position="359"/>
        <end position="379"/>
    </location>
</feature>
<protein>
    <submittedName>
        <fullName evidence="8">Low affinity cationic amino acid transporter 2</fullName>
    </submittedName>
</protein>
<feature type="transmembrane region" description="Helical" evidence="5">
    <location>
        <begin position="33"/>
        <end position="53"/>
    </location>
</feature>
<dbReference type="OrthoDB" id="3900342at2759"/>
<dbReference type="Pfam" id="PF00324">
    <property type="entry name" value="AA_permease"/>
    <property type="match status" value="1"/>
</dbReference>
<evidence type="ECO:0000256" key="4">
    <source>
        <dbReference type="ARBA" id="ARBA00023136"/>
    </source>
</evidence>
<feature type="transmembrane region" description="Helical" evidence="5">
    <location>
        <begin position="605"/>
        <end position="624"/>
    </location>
</feature>
<dbReference type="PANTHER" id="PTHR43243">
    <property type="entry name" value="INNER MEMBRANE TRANSPORTER YGJI-RELATED"/>
    <property type="match status" value="1"/>
</dbReference>
<feature type="transmembrane region" description="Helical" evidence="5">
    <location>
        <begin position="222"/>
        <end position="248"/>
    </location>
</feature>
<dbReference type="InterPro" id="IPR029485">
    <property type="entry name" value="CAT_C"/>
</dbReference>
<feature type="transmembrane region" description="Helical" evidence="5">
    <location>
        <begin position="312"/>
        <end position="338"/>
    </location>
</feature>
<dbReference type="GO" id="GO:0061459">
    <property type="term" value="F:L-arginine transmembrane transporter activity"/>
    <property type="evidence" value="ECO:0007669"/>
    <property type="project" value="TreeGrafter"/>
</dbReference>
<comment type="caution">
    <text evidence="8">The sequence shown here is derived from an EMBL/GenBank/DDBJ whole genome shotgun (WGS) entry which is preliminary data.</text>
</comment>
<dbReference type="PANTHER" id="PTHR43243:SF105">
    <property type="entry name" value="CATIONIC AMINO ACID TRANSPORTER C-TERMINAL DOMAIN-CONTAINING PROTEIN"/>
    <property type="match status" value="1"/>
</dbReference>
<feature type="transmembrane region" description="Helical" evidence="5">
    <location>
        <begin position="520"/>
        <end position="540"/>
    </location>
</feature>
<evidence type="ECO:0000313" key="9">
    <source>
        <dbReference type="Proteomes" id="UP000242188"/>
    </source>
</evidence>
<evidence type="ECO:0000259" key="6">
    <source>
        <dbReference type="Pfam" id="PF00324"/>
    </source>
</evidence>
<feature type="domain" description="Amino acid permease/ SLC12A" evidence="6">
    <location>
        <begin position="37"/>
        <end position="406"/>
    </location>
</feature>
<keyword evidence="3 5" id="KW-1133">Transmembrane helix</keyword>
<evidence type="ECO:0000256" key="5">
    <source>
        <dbReference type="SAM" id="Phobius"/>
    </source>
</evidence>
<evidence type="ECO:0000313" key="8">
    <source>
        <dbReference type="EMBL" id="OWF37701.1"/>
    </source>
</evidence>
<dbReference type="PIRSF" id="PIRSF006060">
    <property type="entry name" value="AA_transporter"/>
    <property type="match status" value="1"/>
</dbReference>
<keyword evidence="4 5" id="KW-0472">Membrane</keyword>
<dbReference type="InterPro" id="IPR004841">
    <property type="entry name" value="AA-permease/SLC12A_dom"/>
</dbReference>
<dbReference type="AlphaFoldDB" id="A0A210PMJ6"/>
<evidence type="ECO:0000256" key="1">
    <source>
        <dbReference type="ARBA" id="ARBA00004141"/>
    </source>
</evidence>
<dbReference type="GO" id="GO:0005886">
    <property type="term" value="C:plasma membrane"/>
    <property type="evidence" value="ECO:0007669"/>
    <property type="project" value="TreeGrafter"/>
</dbReference>
<dbReference type="EMBL" id="NEDP02005583">
    <property type="protein sequence ID" value="OWF37701.1"/>
    <property type="molecule type" value="Genomic_DNA"/>
</dbReference>
<evidence type="ECO:0000256" key="3">
    <source>
        <dbReference type="ARBA" id="ARBA00022989"/>
    </source>
</evidence>
<feature type="transmembrane region" description="Helical" evidence="5">
    <location>
        <begin position="65"/>
        <end position="86"/>
    </location>
</feature>
<feature type="transmembrane region" description="Helical" evidence="5">
    <location>
        <begin position="187"/>
        <end position="210"/>
    </location>
</feature>
<keyword evidence="2 5" id="KW-0812">Transmembrane</keyword>
<name>A0A210PMJ6_MIZYE</name>
<feature type="transmembrane region" description="Helical" evidence="5">
    <location>
        <begin position="546"/>
        <end position="568"/>
    </location>
</feature>
<feature type="transmembrane region" description="Helical" evidence="5">
    <location>
        <begin position="385"/>
        <end position="407"/>
    </location>
</feature>
<comment type="subcellular location">
    <subcellularLocation>
        <location evidence="1">Membrane</location>
        <topology evidence="1">Multi-pass membrane protein</topology>
    </subcellularLocation>
</comment>
<dbReference type="STRING" id="6573.A0A210PMJ6"/>
<gene>
    <name evidence="8" type="ORF">KP79_PYT21359</name>
</gene>
<keyword evidence="9" id="KW-1185">Reference proteome</keyword>
<dbReference type="GO" id="GO:0000064">
    <property type="term" value="F:L-ornithine transmembrane transporter activity"/>
    <property type="evidence" value="ECO:0007669"/>
    <property type="project" value="TreeGrafter"/>
</dbReference>
<proteinExistence type="predicted"/>
<dbReference type="Gene3D" id="1.20.1740.10">
    <property type="entry name" value="Amino acid/polyamine transporter I"/>
    <property type="match status" value="2"/>
</dbReference>
<accession>A0A210PMJ6</accession>
<dbReference type="GO" id="GO:0015189">
    <property type="term" value="F:L-lysine transmembrane transporter activity"/>
    <property type="evidence" value="ECO:0007669"/>
    <property type="project" value="TreeGrafter"/>
</dbReference>
<dbReference type="GO" id="GO:0097638">
    <property type="term" value="P:L-arginine import across plasma membrane"/>
    <property type="evidence" value="ECO:0007669"/>
    <property type="project" value="TreeGrafter"/>
</dbReference>
<dbReference type="Pfam" id="PF13906">
    <property type="entry name" value="AA_permease_C"/>
    <property type="match status" value="1"/>
</dbReference>
<feature type="transmembrane region" description="Helical" evidence="5">
    <location>
        <begin position="580"/>
        <end position="599"/>
    </location>
</feature>
<sequence length="651" mass="70884">MEVLGRFVRTIVRRKTIDNKTLKDSRLKRGLNIFDLVGIGVGGSLGIGVYVIITHVVKHQTGPSTVLSVLFAGVAALLSAICYAEFAMRLPRAGASYLYTYAVLGELCAFTVGWTMVLEHIIGAAAAAKAWSQYLNVLMNGTVNRYFEEQLHWSLGPRASDSPDVVACALVIVALSIVIVDVKVSAVVSCIFTFLNGLVILCLMCVGFFHVRHENWTDPPGFFPYGFSGVVSGAGTLFVAFSGVEVVASSTEDTKEPLKVTVSAIFTTLAVCFATYFGVTCALTLAYPWNKLTDEVALPLAFEARNIGGSKYVIGVGGLCGLIASTLGCLFAVPRILYAMSNDKIISKCLGHNPICKRNTGISCFGVAFGGIVSAAFATCFCLEVLIEIMAIGTLLSFSMVSLCVLCQRYQPGHIGLYQEYDSMDDSRYMQCTEFVYDLPYTSGSYSTDTPPRLKTRPPQNVCDGTESQPLTGGVQRGMTYQKMDSVVKTTPSGSMSSLFQIPSDIPLEPTSRTLRTASIALVVYIVSCLVLALFVKLAGCYVTNVSWWALVVILCCAISLVTTTILITKQPQNQTRLIYRAPYVPFVPLTSLLLNIFMMTSLSYAVWMRFSVWLLLGIFLYFVHGYHSSAEQDVDDQEVVLYAIGEQDES</sequence>
<evidence type="ECO:0000256" key="2">
    <source>
        <dbReference type="ARBA" id="ARBA00022692"/>
    </source>
</evidence>
<feature type="domain" description="Cationic amino acid transporter C-terminal" evidence="7">
    <location>
        <begin position="580"/>
        <end position="630"/>
    </location>
</feature>
<feature type="transmembrane region" description="Helical" evidence="5">
    <location>
        <begin position="260"/>
        <end position="289"/>
    </location>
</feature>
<reference evidence="8 9" key="1">
    <citation type="journal article" date="2017" name="Nat. Ecol. Evol.">
        <title>Scallop genome provides insights into evolution of bilaterian karyotype and development.</title>
        <authorList>
            <person name="Wang S."/>
            <person name="Zhang J."/>
            <person name="Jiao W."/>
            <person name="Li J."/>
            <person name="Xun X."/>
            <person name="Sun Y."/>
            <person name="Guo X."/>
            <person name="Huan P."/>
            <person name="Dong B."/>
            <person name="Zhang L."/>
            <person name="Hu X."/>
            <person name="Sun X."/>
            <person name="Wang J."/>
            <person name="Zhao C."/>
            <person name="Wang Y."/>
            <person name="Wang D."/>
            <person name="Huang X."/>
            <person name="Wang R."/>
            <person name="Lv J."/>
            <person name="Li Y."/>
            <person name="Zhang Z."/>
            <person name="Liu B."/>
            <person name="Lu W."/>
            <person name="Hui Y."/>
            <person name="Liang J."/>
            <person name="Zhou Z."/>
            <person name="Hou R."/>
            <person name="Li X."/>
            <person name="Liu Y."/>
            <person name="Li H."/>
            <person name="Ning X."/>
            <person name="Lin Y."/>
            <person name="Zhao L."/>
            <person name="Xing Q."/>
            <person name="Dou J."/>
            <person name="Li Y."/>
            <person name="Mao J."/>
            <person name="Guo H."/>
            <person name="Dou H."/>
            <person name="Li T."/>
            <person name="Mu C."/>
            <person name="Jiang W."/>
            <person name="Fu Q."/>
            <person name="Fu X."/>
            <person name="Miao Y."/>
            <person name="Liu J."/>
            <person name="Yu Q."/>
            <person name="Li R."/>
            <person name="Liao H."/>
            <person name="Li X."/>
            <person name="Kong Y."/>
            <person name="Jiang Z."/>
            <person name="Chourrout D."/>
            <person name="Li R."/>
            <person name="Bao Z."/>
        </authorList>
    </citation>
    <scope>NUCLEOTIDE SEQUENCE [LARGE SCALE GENOMIC DNA]</scope>
    <source>
        <strain evidence="8 9">PY_sf001</strain>
    </source>
</reference>
<organism evidence="8 9">
    <name type="scientific">Mizuhopecten yessoensis</name>
    <name type="common">Japanese scallop</name>
    <name type="synonym">Patinopecten yessoensis</name>
    <dbReference type="NCBI Taxonomy" id="6573"/>
    <lineage>
        <taxon>Eukaryota</taxon>
        <taxon>Metazoa</taxon>
        <taxon>Spiralia</taxon>
        <taxon>Lophotrochozoa</taxon>
        <taxon>Mollusca</taxon>
        <taxon>Bivalvia</taxon>
        <taxon>Autobranchia</taxon>
        <taxon>Pteriomorphia</taxon>
        <taxon>Pectinida</taxon>
        <taxon>Pectinoidea</taxon>
        <taxon>Pectinidae</taxon>
        <taxon>Mizuhopecten</taxon>
    </lineage>
</organism>
<feature type="transmembrane region" description="Helical" evidence="5">
    <location>
        <begin position="162"/>
        <end position="180"/>
    </location>
</feature>
<dbReference type="Proteomes" id="UP000242188">
    <property type="component" value="Unassembled WGS sequence"/>
</dbReference>
<feature type="transmembrane region" description="Helical" evidence="5">
    <location>
        <begin position="98"/>
        <end position="117"/>
    </location>
</feature>
<evidence type="ECO:0000259" key="7">
    <source>
        <dbReference type="Pfam" id="PF13906"/>
    </source>
</evidence>